<comment type="caution">
    <text evidence="2">The sequence shown here is derived from an EMBL/GenBank/DDBJ whole genome shotgun (WGS) entry which is preliminary data.</text>
</comment>
<reference evidence="2 3" key="1">
    <citation type="submission" date="2019-11" db="EMBL/GenBank/DDBJ databases">
        <title>Whole genome sequence of Oryza granulata.</title>
        <authorList>
            <person name="Li W."/>
        </authorList>
    </citation>
    <scope>NUCLEOTIDE SEQUENCE [LARGE SCALE GENOMIC DNA]</scope>
    <source>
        <strain evidence="3">cv. Menghai</strain>
        <tissue evidence="2">Leaf</tissue>
    </source>
</reference>
<feature type="region of interest" description="Disordered" evidence="1">
    <location>
        <begin position="145"/>
        <end position="166"/>
    </location>
</feature>
<keyword evidence="3" id="KW-1185">Reference proteome</keyword>
<evidence type="ECO:0000313" key="3">
    <source>
        <dbReference type="Proteomes" id="UP000479710"/>
    </source>
</evidence>
<name>A0A6G1CG76_9ORYZ</name>
<dbReference type="AlphaFoldDB" id="A0A6G1CG76"/>
<dbReference type="EMBL" id="SPHZ02000009">
    <property type="protein sequence ID" value="KAF0899189.1"/>
    <property type="molecule type" value="Genomic_DNA"/>
</dbReference>
<feature type="non-terminal residue" evidence="2">
    <location>
        <position position="1"/>
    </location>
</feature>
<proteinExistence type="predicted"/>
<feature type="region of interest" description="Disordered" evidence="1">
    <location>
        <begin position="17"/>
        <end position="71"/>
    </location>
</feature>
<evidence type="ECO:0000313" key="2">
    <source>
        <dbReference type="EMBL" id="KAF0899189.1"/>
    </source>
</evidence>
<protein>
    <submittedName>
        <fullName evidence="2">Uncharacterized protein</fullName>
    </submittedName>
</protein>
<gene>
    <name evidence="2" type="ORF">E2562_015554</name>
</gene>
<dbReference type="Proteomes" id="UP000479710">
    <property type="component" value="Unassembled WGS sequence"/>
</dbReference>
<feature type="compositionally biased region" description="Gly residues" evidence="1">
    <location>
        <begin position="45"/>
        <end position="59"/>
    </location>
</feature>
<sequence>RPIKRSSLEAVYENQFSDVASKEHSGGGKACRQASEGGAWQRRGTGSGSCSGGPAGGLRRGARNGGTHTATADPVAGGAWVGFGGAQAADPAGRMGCGRARAGLGCGGAWQQQGARGNGGNGARVRVELSKGGRRAATAAVELGQRQAPLAPSTSSRPRHRGGELVHGQRLRASKILKGKHIDACLGEEILYDGSNMCYAGVKQASSTQQLSQG</sequence>
<accession>A0A6G1CG76</accession>
<organism evidence="2 3">
    <name type="scientific">Oryza meyeriana var. granulata</name>
    <dbReference type="NCBI Taxonomy" id="110450"/>
    <lineage>
        <taxon>Eukaryota</taxon>
        <taxon>Viridiplantae</taxon>
        <taxon>Streptophyta</taxon>
        <taxon>Embryophyta</taxon>
        <taxon>Tracheophyta</taxon>
        <taxon>Spermatophyta</taxon>
        <taxon>Magnoliopsida</taxon>
        <taxon>Liliopsida</taxon>
        <taxon>Poales</taxon>
        <taxon>Poaceae</taxon>
        <taxon>BOP clade</taxon>
        <taxon>Oryzoideae</taxon>
        <taxon>Oryzeae</taxon>
        <taxon>Oryzinae</taxon>
        <taxon>Oryza</taxon>
        <taxon>Oryza meyeriana</taxon>
    </lineage>
</organism>
<evidence type="ECO:0000256" key="1">
    <source>
        <dbReference type="SAM" id="MobiDB-lite"/>
    </source>
</evidence>